<keyword evidence="7" id="KW-0833">Ubl conjugation pathway</keyword>
<dbReference type="Gene3D" id="1.20.120.1750">
    <property type="match status" value="1"/>
</dbReference>
<dbReference type="AlphaFoldDB" id="A0AAD9M2Q5"/>
<evidence type="ECO:0000256" key="10">
    <source>
        <dbReference type="SAM" id="MobiDB-lite"/>
    </source>
</evidence>
<feature type="compositionally biased region" description="Basic and acidic residues" evidence="10">
    <location>
        <begin position="47"/>
        <end position="63"/>
    </location>
</feature>
<evidence type="ECO:0000256" key="6">
    <source>
        <dbReference type="ARBA" id="ARBA00022771"/>
    </source>
</evidence>
<evidence type="ECO:0000313" key="12">
    <source>
        <dbReference type="EMBL" id="KAK2030734.1"/>
    </source>
</evidence>
<proteinExistence type="predicted"/>
<keyword evidence="9" id="KW-0175">Coiled coil</keyword>
<keyword evidence="13" id="KW-1185">Reference proteome</keyword>
<dbReference type="GO" id="GO:0016567">
    <property type="term" value="P:protein ubiquitination"/>
    <property type="evidence" value="ECO:0007669"/>
    <property type="project" value="InterPro"/>
</dbReference>
<dbReference type="CDD" id="cd22584">
    <property type="entry name" value="Rcat_RBR_unk"/>
    <property type="match status" value="1"/>
</dbReference>
<comment type="caution">
    <text evidence="12">The sequence shown here is derived from an EMBL/GenBank/DDBJ whole genome shotgun (WGS) entry which is preliminary data.</text>
</comment>
<evidence type="ECO:0000256" key="2">
    <source>
        <dbReference type="ARBA" id="ARBA00012251"/>
    </source>
</evidence>
<evidence type="ECO:0000256" key="9">
    <source>
        <dbReference type="SAM" id="Coils"/>
    </source>
</evidence>
<protein>
    <recommendedName>
        <fullName evidence="2">RBR-type E3 ubiquitin transferase</fullName>
        <ecNumber evidence="2">2.3.2.31</ecNumber>
    </recommendedName>
</protein>
<dbReference type="PROSITE" id="PS51873">
    <property type="entry name" value="TRIAD"/>
    <property type="match status" value="1"/>
</dbReference>
<evidence type="ECO:0000259" key="11">
    <source>
        <dbReference type="PROSITE" id="PS51873"/>
    </source>
</evidence>
<evidence type="ECO:0000256" key="7">
    <source>
        <dbReference type="ARBA" id="ARBA00022786"/>
    </source>
</evidence>
<keyword evidence="6" id="KW-0863">Zinc-finger</keyword>
<evidence type="ECO:0000256" key="4">
    <source>
        <dbReference type="ARBA" id="ARBA00022723"/>
    </source>
</evidence>
<name>A0AAD9M2Q5_9PEZI</name>
<dbReference type="GO" id="GO:0008270">
    <property type="term" value="F:zinc ion binding"/>
    <property type="evidence" value="ECO:0007669"/>
    <property type="project" value="UniProtKB-KW"/>
</dbReference>
<evidence type="ECO:0000313" key="13">
    <source>
        <dbReference type="Proteomes" id="UP001232148"/>
    </source>
</evidence>
<organism evidence="12 13">
    <name type="scientific">Colletotrichum zoysiae</name>
    <dbReference type="NCBI Taxonomy" id="1216348"/>
    <lineage>
        <taxon>Eukaryota</taxon>
        <taxon>Fungi</taxon>
        <taxon>Dikarya</taxon>
        <taxon>Ascomycota</taxon>
        <taxon>Pezizomycotina</taxon>
        <taxon>Sordariomycetes</taxon>
        <taxon>Hypocreomycetidae</taxon>
        <taxon>Glomerellales</taxon>
        <taxon>Glomerellaceae</taxon>
        <taxon>Colletotrichum</taxon>
        <taxon>Colletotrichum graminicola species complex</taxon>
    </lineage>
</organism>
<evidence type="ECO:0000256" key="3">
    <source>
        <dbReference type="ARBA" id="ARBA00022679"/>
    </source>
</evidence>
<dbReference type="SUPFAM" id="SSF57850">
    <property type="entry name" value="RING/U-box"/>
    <property type="match status" value="1"/>
</dbReference>
<keyword evidence="4" id="KW-0479">Metal-binding</keyword>
<dbReference type="InterPro" id="IPR044066">
    <property type="entry name" value="TRIAD_supradom"/>
</dbReference>
<dbReference type="GO" id="GO:0061630">
    <property type="term" value="F:ubiquitin protein ligase activity"/>
    <property type="evidence" value="ECO:0007669"/>
    <property type="project" value="UniProtKB-EC"/>
</dbReference>
<sequence>MSSTITGIVRMETASVVPSRLEDHVGFYNDPLVIPYGFEDEFRPLEISQERKEKSPTDERKPEAATIEAEGGSDWSRYSPPAALKTAPNVKDAVLLKILQISIENVQEKAAEEDQAWRLEEEARQREGEANMVLGASSKEAEPYLPIIITTEDDMSSETQSNDNQENIKLFPELVGNRDGSSATGFVVFPFQPKKKSRFALTRVLQKISEKEGKRRPFRFVSNMSKTSIEGPPDVNSTKTIPRKIATVECVSCLNEFDKKEMVKVICHSYCRDCFERLVATAVQNEQQWPPKCCLNEIPFRTILRYAPKDLCKTYKDRATEWKLPVSERIYCNQPDCSLWIRPDHVNPGLSIARCANAHWTCTICRGPQHDNSDCPQDRDLALTNALAEEEGWQHCSQCQALVEHLEACQHMTCRCGYQFCYVCNQRWRTCTCTMDQLNAVKAGATTRREERLRREEEAEFELRDALRQIEEFEREEALKAELLRQETERREEERRQRELEERVRLESLRRHEIEVKYQDLRAILDQIHDLQEVLVRYQHDKEKELASHEAFTSTTELEEKQRAEHLELGDTASRKLAAKEKALATEYSLRVLDEKKTEDAYLGLLEEFFANKPTSEARVEELMQEFLKKMDKGWRAWGRWRNEETARFKMKIEEERAIREEVMYSVKIRHKEHIESERRQLGKKQVAELRWLTLVVAERERLLAQMETTEIEEGIDGFSVNRSEGEEVDEVTAGPS</sequence>
<evidence type="ECO:0000256" key="1">
    <source>
        <dbReference type="ARBA" id="ARBA00001798"/>
    </source>
</evidence>
<reference evidence="12" key="1">
    <citation type="submission" date="2021-06" db="EMBL/GenBank/DDBJ databases">
        <title>Comparative genomics, transcriptomics and evolutionary studies reveal genomic signatures of adaptation to plant cell wall in hemibiotrophic fungi.</title>
        <authorList>
            <consortium name="DOE Joint Genome Institute"/>
            <person name="Baroncelli R."/>
            <person name="Diaz J.F."/>
            <person name="Benocci T."/>
            <person name="Peng M."/>
            <person name="Battaglia E."/>
            <person name="Haridas S."/>
            <person name="Andreopoulos W."/>
            <person name="Labutti K."/>
            <person name="Pangilinan J."/>
            <person name="Floch G.L."/>
            <person name="Makela M.R."/>
            <person name="Henrissat B."/>
            <person name="Grigoriev I.V."/>
            <person name="Crouch J.A."/>
            <person name="De Vries R.P."/>
            <person name="Sukno S.A."/>
            <person name="Thon M.R."/>
        </authorList>
    </citation>
    <scope>NUCLEOTIDE SEQUENCE</scope>
    <source>
        <strain evidence="12">MAFF235873</strain>
    </source>
</reference>
<dbReference type="Proteomes" id="UP001232148">
    <property type="component" value="Unassembled WGS sequence"/>
</dbReference>
<gene>
    <name evidence="12" type="ORF">LX32DRAFT_558530</name>
</gene>
<dbReference type="Pfam" id="PF01485">
    <property type="entry name" value="IBR"/>
    <property type="match status" value="1"/>
</dbReference>
<dbReference type="EMBL" id="MU842848">
    <property type="protein sequence ID" value="KAK2030734.1"/>
    <property type="molecule type" value="Genomic_DNA"/>
</dbReference>
<comment type="catalytic activity">
    <reaction evidence="1">
        <text>[E2 ubiquitin-conjugating enzyme]-S-ubiquitinyl-L-cysteine + [acceptor protein]-L-lysine = [E2 ubiquitin-conjugating enzyme]-L-cysteine + [acceptor protein]-N(6)-ubiquitinyl-L-lysine.</text>
        <dbReference type="EC" id="2.3.2.31"/>
    </reaction>
</comment>
<dbReference type="PANTHER" id="PTHR11685">
    <property type="entry name" value="RBR FAMILY RING FINGER AND IBR DOMAIN-CONTAINING"/>
    <property type="match status" value="1"/>
</dbReference>
<keyword evidence="3" id="KW-0808">Transferase</keyword>
<evidence type="ECO:0000256" key="8">
    <source>
        <dbReference type="ARBA" id="ARBA00022833"/>
    </source>
</evidence>
<dbReference type="InterPro" id="IPR002867">
    <property type="entry name" value="IBR_dom"/>
</dbReference>
<feature type="coiled-coil region" evidence="9">
    <location>
        <begin position="96"/>
        <end position="129"/>
    </location>
</feature>
<dbReference type="EC" id="2.3.2.31" evidence="2"/>
<feature type="region of interest" description="Disordered" evidence="10">
    <location>
        <begin position="47"/>
        <end position="80"/>
    </location>
</feature>
<dbReference type="InterPro" id="IPR031127">
    <property type="entry name" value="E3_UB_ligase_RBR"/>
</dbReference>
<evidence type="ECO:0000256" key="5">
    <source>
        <dbReference type="ARBA" id="ARBA00022737"/>
    </source>
</evidence>
<accession>A0AAD9M2Q5</accession>
<feature type="domain" description="RING-type" evidence="11">
    <location>
        <begin position="246"/>
        <end position="437"/>
    </location>
</feature>
<keyword evidence="5" id="KW-0677">Repeat</keyword>
<keyword evidence="8" id="KW-0862">Zinc</keyword>
<feature type="coiled-coil region" evidence="9">
    <location>
        <begin position="456"/>
        <end position="510"/>
    </location>
</feature>